<evidence type="ECO:0000313" key="4">
    <source>
        <dbReference type="EMBL" id="CBJ31774.1"/>
    </source>
</evidence>
<protein>
    <submittedName>
        <fullName evidence="4">26S proteasome subunit like protein</fullName>
    </submittedName>
</protein>
<dbReference type="OMA" id="SFEDYWE"/>
<proteinExistence type="inferred from homology"/>
<evidence type="ECO:0000256" key="1">
    <source>
        <dbReference type="ARBA" id="ARBA00006207"/>
    </source>
</evidence>
<dbReference type="OrthoDB" id="1093at2759"/>
<keyword evidence="2 4" id="KW-0647">Proteasome</keyword>
<reference evidence="4 5" key="1">
    <citation type="journal article" date="2010" name="Nature">
        <title>The Ectocarpus genome and the independent evolution of multicellularity in brown algae.</title>
        <authorList>
            <person name="Cock J.M."/>
            <person name="Sterck L."/>
            <person name="Rouze P."/>
            <person name="Scornet D."/>
            <person name="Allen A.E."/>
            <person name="Amoutzias G."/>
            <person name="Anthouard V."/>
            <person name="Artiguenave F."/>
            <person name="Aury J.M."/>
            <person name="Badger J.H."/>
            <person name="Beszteri B."/>
            <person name="Billiau K."/>
            <person name="Bonnet E."/>
            <person name="Bothwell J.H."/>
            <person name="Bowler C."/>
            <person name="Boyen C."/>
            <person name="Brownlee C."/>
            <person name="Carrano C.J."/>
            <person name="Charrier B."/>
            <person name="Cho G.Y."/>
            <person name="Coelho S.M."/>
            <person name="Collen J."/>
            <person name="Corre E."/>
            <person name="Da Silva C."/>
            <person name="Delage L."/>
            <person name="Delaroque N."/>
            <person name="Dittami S.M."/>
            <person name="Doulbeau S."/>
            <person name="Elias M."/>
            <person name="Farnham G."/>
            <person name="Gachon C.M."/>
            <person name="Gschloessl B."/>
            <person name="Heesch S."/>
            <person name="Jabbari K."/>
            <person name="Jubin C."/>
            <person name="Kawai H."/>
            <person name="Kimura K."/>
            <person name="Kloareg B."/>
            <person name="Kupper F.C."/>
            <person name="Lang D."/>
            <person name="Le Bail A."/>
            <person name="Leblanc C."/>
            <person name="Lerouge P."/>
            <person name="Lohr M."/>
            <person name="Lopez P.J."/>
            <person name="Martens C."/>
            <person name="Maumus F."/>
            <person name="Michel G."/>
            <person name="Miranda-Saavedra D."/>
            <person name="Morales J."/>
            <person name="Moreau H."/>
            <person name="Motomura T."/>
            <person name="Nagasato C."/>
            <person name="Napoli C.A."/>
            <person name="Nelson D.R."/>
            <person name="Nyvall-Collen P."/>
            <person name="Peters A.F."/>
            <person name="Pommier C."/>
            <person name="Potin P."/>
            <person name="Poulain J."/>
            <person name="Quesneville H."/>
            <person name="Read B."/>
            <person name="Rensing S.A."/>
            <person name="Ritter A."/>
            <person name="Rousvoal S."/>
            <person name="Samanta M."/>
            <person name="Samson G."/>
            <person name="Schroeder D.C."/>
            <person name="Segurens B."/>
            <person name="Strittmatter M."/>
            <person name="Tonon T."/>
            <person name="Tregear J.W."/>
            <person name="Valentin K."/>
            <person name="von Dassow P."/>
            <person name="Yamagishi T."/>
            <person name="Van de Peer Y."/>
            <person name="Wincker P."/>
        </authorList>
    </citation>
    <scope>NUCLEOTIDE SEQUENCE [LARGE SCALE GENOMIC DNA]</scope>
    <source>
        <strain evidence="5">Ec32 / CCAP1310/4</strain>
    </source>
</reference>
<dbReference type="GO" id="GO:0006511">
    <property type="term" value="P:ubiquitin-dependent protein catabolic process"/>
    <property type="evidence" value="ECO:0007669"/>
    <property type="project" value="TreeGrafter"/>
</dbReference>
<name>D7FUW8_ECTSI</name>
<sequence length="379" mass="42411">MDYIEQQALQYPDMADKYNKLGDLFSRKLWHQLTVALLEFVSDPANAEAGGGLVRLCTEFVANFEAKMNQLRFVQILCAVGKTCSDPLVATQLFETALEKRERLGPEASLLLESELGLLVLRAGKVAEAKEVVEKGKVAVEELESAETAVHSAYYRLSSEYYKTVGPPDSFYRSALMFLAYTPLEGIPQAERYTLATDISLAALTGEGVFNFGEVLATPILSMLDGSPNAWLGSMMQAFNMGDIDAFNKLCAENQETMSAQPALVSRATFTKEKIALLCLMNMVFERHSQDRNIPFEEIAARTKLPVDQVEWLVMRAMSLKLVKGVMDEVERLVHVSWVQPRVLEHSQLARLADRLGEWRGRVDEAHVYVEEQTPELFG</sequence>
<dbReference type="Pfam" id="PF01399">
    <property type="entry name" value="PCI"/>
    <property type="match status" value="1"/>
</dbReference>
<keyword evidence="5" id="KW-1185">Reference proteome</keyword>
<dbReference type="GO" id="GO:0008541">
    <property type="term" value="C:proteasome regulatory particle, lid subcomplex"/>
    <property type="evidence" value="ECO:0007669"/>
    <property type="project" value="TreeGrafter"/>
</dbReference>
<dbReference type="FunCoup" id="D7FUW8">
    <property type="interactions" value="688"/>
</dbReference>
<organism evidence="4 5">
    <name type="scientific">Ectocarpus siliculosus</name>
    <name type="common">Brown alga</name>
    <name type="synonym">Conferva siliculosa</name>
    <dbReference type="NCBI Taxonomy" id="2880"/>
    <lineage>
        <taxon>Eukaryota</taxon>
        <taxon>Sar</taxon>
        <taxon>Stramenopiles</taxon>
        <taxon>Ochrophyta</taxon>
        <taxon>PX clade</taxon>
        <taxon>Phaeophyceae</taxon>
        <taxon>Ectocarpales</taxon>
        <taxon>Ectocarpaceae</taxon>
        <taxon>Ectocarpus</taxon>
    </lineage>
</organism>
<feature type="domain" description="PCI" evidence="3">
    <location>
        <begin position="170"/>
        <end position="341"/>
    </location>
</feature>
<dbReference type="GO" id="GO:0005829">
    <property type="term" value="C:cytosol"/>
    <property type="evidence" value="ECO:0007669"/>
    <property type="project" value="TreeGrafter"/>
</dbReference>
<dbReference type="PROSITE" id="PS50250">
    <property type="entry name" value="PCI"/>
    <property type="match status" value="1"/>
</dbReference>
<dbReference type="GO" id="GO:0005634">
    <property type="term" value="C:nucleus"/>
    <property type="evidence" value="ECO:0007669"/>
    <property type="project" value="TreeGrafter"/>
</dbReference>
<dbReference type="InterPro" id="IPR000717">
    <property type="entry name" value="PCI_dom"/>
</dbReference>
<evidence type="ECO:0000256" key="2">
    <source>
        <dbReference type="ARBA" id="ARBA00022942"/>
    </source>
</evidence>
<dbReference type="STRING" id="2880.D7FUW8"/>
<dbReference type="EMBL" id="FN648465">
    <property type="protein sequence ID" value="CBJ31774.1"/>
    <property type="molecule type" value="Genomic_DNA"/>
</dbReference>
<evidence type="ECO:0000259" key="3">
    <source>
        <dbReference type="PROSITE" id="PS50250"/>
    </source>
</evidence>
<dbReference type="InterPro" id="IPR036390">
    <property type="entry name" value="WH_DNA-bd_sf"/>
</dbReference>
<gene>
    <name evidence="4" type="ORF">Esi_0280_0027</name>
</gene>
<dbReference type="SUPFAM" id="SSF46785">
    <property type="entry name" value="Winged helix' DNA-binding domain"/>
    <property type="match status" value="1"/>
</dbReference>
<dbReference type="InterPro" id="IPR054179">
    <property type="entry name" value="PSD13_N"/>
</dbReference>
<dbReference type="eggNOG" id="KOG2908">
    <property type="taxonomic scope" value="Eukaryota"/>
</dbReference>
<dbReference type="Proteomes" id="UP000002630">
    <property type="component" value="Linkage Group LG27"/>
</dbReference>
<dbReference type="SMART" id="SM00088">
    <property type="entry name" value="PINT"/>
    <property type="match status" value="1"/>
</dbReference>
<dbReference type="InParanoid" id="D7FUW8"/>
<dbReference type="InterPro" id="IPR035298">
    <property type="entry name" value="PSMD13"/>
</dbReference>
<comment type="similarity">
    <text evidence="1">Belongs to the proteasome subunit S11 family.</text>
</comment>
<accession>D7FUW8</accession>
<dbReference type="PANTHER" id="PTHR10539">
    <property type="entry name" value="26S PROTEASOME NON-ATPASE REGULATORY SUBUNIT 13"/>
    <property type="match status" value="1"/>
</dbReference>
<dbReference type="GO" id="GO:0005198">
    <property type="term" value="F:structural molecule activity"/>
    <property type="evidence" value="ECO:0007669"/>
    <property type="project" value="TreeGrafter"/>
</dbReference>
<dbReference type="AlphaFoldDB" id="D7FUW8"/>
<dbReference type="PANTHER" id="PTHR10539:SF0">
    <property type="entry name" value="26S PROTEASOME NON-ATPASE REGULATORY SUBUNIT 13"/>
    <property type="match status" value="1"/>
</dbReference>
<dbReference type="EMBL" id="FN649752">
    <property type="protein sequence ID" value="CBJ31774.1"/>
    <property type="molecule type" value="Genomic_DNA"/>
</dbReference>
<evidence type="ECO:0000313" key="5">
    <source>
        <dbReference type="Proteomes" id="UP000002630"/>
    </source>
</evidence>
<dbReference type="Pfam" id="PF22037">
    <property type="entry name" value="PSD13_N"/>
    <property type="match status" value="1"/>
</dbReference>